<name>A0A9D1FKS3_9BACT</name>
<comment type="caution">
    <text evidence="1">The sequence shown here is derived from an EMBL/GenBank/DDBJ whole genome shotgun (WGS) entry which is preliminary data.</text>
</comment>
<evidence type="ECO:0000313" key="1">
    <source>
        <dbReference type="EMBL" id="HIS75010.1"/>
    </source>
</evidence>
<evidence type="ECO:0000313" key="2">
    <source>
        <dbReference type="Proteomes" id="UP000886865"/>
    </source>
</evidence>
<gene>
    <name evidence="1" type="ORF">IAA86_08335</name>
</gene>
<dbReference type="AlphaFoldDB" id="A0A9D1FKS3"/>
<dbReference type="EMBL" id="DVJQ01000072">
    <property type="protein sequence ID" value="HIS75010.1"/>
    <property type="molecule type" value="Genomic_DNA"/>
</dbReference>
<reference evidence="1" key="1">
    <citation type="submission" date="2020-10" db="EMBL/GenBank/DDBJ databases">
        <authorList>
            <person name="Gilroy R."/>
        </authorList>
    </citation>
    <scope>NUCLEOTIDE SEQUENCE</scope>
    <source>
        <strain evidence="1">CHK152-2871</strain>
    </source>
</reference>
<sequence>MRKFLRIFLNKVLKMQEDKMCYKAKQNLYSYSCGPVSSHITSFATVSFDSKMREKMKKMKDTVKAIVKKNINTPEKLLEYVEKSGTRVIKIPYADKILSYVGEQEGFITPKSGFEALYLNIVLNKKIAFKTPEMFVLRDLPVNIYVMSHQFHKWYSYKMELPGYDYATQENFKRIFEFSDPKKVQQLSYSEVMSLKEALRRDVDAIEFVLELSKEQEGSKKTLDKIKNGEKARL</sequence>
<protein>
    <submittedName>
        <fullName evidence="1">Uncharacterized protein</fullName>
    </submittedName>
</protein>
<reference evidence="1" key="2">
    <citation type="journal article" date="2021" name="PeerJ">
        <title>Extensive microbial diversity within the chicken gut microbiome revealed by metagenomics and culture.</title>
        <authorList>
            <person name="Gilroy R."/>
            <person name="Ravi A."/>
            <person name="Getino M."/>
            <person name="Pursley I."/>
            <person name="Horton D.L."/>
            <person name="Alikhan N.F."/>
            <person name="Baker D."/>
            <person name="Gharbi K."/>
            <person name="Hall N."/>
            <person name="Watson M."/>
            <person name="Adriaenssens E.M."/>
            <person name="Foster-Nyarko E."/>
            <person name="Jarju S."/>
            <person name="Secka A."/>
            <person name="Antonio M."/>
            <person name="Oren A."/>
            <person name="Chaudhuri R.R."/>
            <person name="La Ragione R."/>
            <person name="Hildebrand F."/>
            <person name="Pallen M.J."/>
        </authorList>
    </citation>
    <scope>NUCLEOTIDE SEQUENCE</scope>
    <source>
        <strain evidence="1">CHK152-2871</strain>
    </source>
</reference>
<accession>A0A9D1FKS3</accession>
<dbReference type="Proteomes" id="UP000886865">
    <property type="component" value="Unassembled WGS sequence"/>
</dbReference>
<proteinExistence type="predicted"/>
<organism evidence="1 2">
    <name type="scientific">Candidatus Galligastranaerophilus intestinavium</name>
    <dbReference type="NCBI Taxonomy" id="2840836"/>
    <lineage>
        <taxon>Bacteria</taxon>
        <taxon>Candidatus Galligastranaerophilus</taxon>
    </lineage>
</organism>